<dbReference type="AlphaFoldDB" id="A0AAV5K9C6"/>
<feature type="compositionally biased region" description="Polar residues" evidence="1">
    <location>
        <begin position="25"/>
        <end position="38"/>
    </location>
</feature>
<evidence type="ECO:0000313" key="2">
    <source>
        <dbReference type="EMBL" id="GKV21077.1"/>
    </source>
</evidence>
<dbReference type="Proteomes" id="UP001054252">
    <property type="component" value="Unassembled WGS sequence"/>
</dbReference>
<proteinExistence type="predicted"/>
<keyword evidence="3" id="KW-1185">Reference proteome</keyword>
<feature type="region of interest" description="Disordered" evidence="1">
    <location>
        <begin position="25"/>
        <end position="54"/>
    </location>
</feature>
<sequence length="326" mass="36380">MSLHIARHSHFISVLPQPTSSLIGHQSSMASAPATQGGLNKDAEPWRPAAASYSPSSIATPESLGYSQSVPMFPQHPQPCHAPFLLAHHLYRKPNFVYQPTVQPSFFTLQPVTMQCLPYIETYNTGHQAETEQVQLVVPENRGRSRTRGQRSAPRRNRIVPDRPRNRAPKQKWRRKAGNGNPVNDGSLQIQPSRKQPKNPIPLESGGEKTTVMIRNIPSKYTTKVGTVSTLPRFVTSAVPNSRYINCAKFQGKDGLVKHFEVVRFPLEEYQPLCFEPARDGSPGQVVKEIPIGGSEDQAVSSTLQLEGTDFLNPSWYRTDHIYVLL</sequence>
<feature type="compositionally biased region" description="Polar residues" evidence="1">
    <location>
        <begin position="181"/>
        <end position="194"/>
    </location>
</feature>
<feature type="compositionally biased region" description="Basic residues" evidence="1">
    <location>
        <begin position="144"/>
        <end position="158"/>
    </location>
</feature>
<name>A0AAV5K9C6_9ROSI</name>
<feature type="compositionally biased region" description="Basic residues" evidence="1">
    <location>
        <begin position="166"/>
        <end position="177"/>
    </location>
</feature>
<accession>A0AAV5K9C6</accession>
<comment type="caution">
    <text evidence="2">The sequence shown here is derived from an EMBL/GenBank/DDBJ whole genome shotgun (WGS) entry which is preliminary data.</text>
</comment>
<reference evidence="2 3" key="1">
    <citation type="journal article" date="2021" name="Commun. Biol.">
        <title>The genome of Shorea leprosula (Dipterocarpaceae) highlights the ecological relevance of drought in aseasonal tropical rainforests.</title>
        <authorList>
            <person name="Ng K.K.S."/>
            <person name="Kobayashi M.J."/>
            <person name="Fawcett J.A."/>
            <person name="Hatakeyama M."/>
            <person name="Paape T."/>
            <person name="Ng C.H."/>
            <person name="Ang C.C."/>
            <person name="Tnah L.H."/>
            <person name="Lee C.T."/>
            <person name="Nishiyama T."/>
            <person name="Sese J."/>
            <person name="O'Brien M.J."/>
            <person name="Copetti D."/>
            <person name="Mohd Noor M.I."/>
            <person name="Ong R.C."/>
            <person name="Putra M."/>
            <person name="Sireger I.Z."/>
            <person name="Indrioko S."/>
            <person name="Kosugi Y."/>
            <person name="Izuno A."/>
            <person name="Isagi Y."/>
            <person name="Lee S.L."/>
            <person name="Shimizu K.K."/>
        </authorList>
    </citation>
    <scope>NUCLEOTIDE SEQUENCE [LARGE SCALE GENOMIC DNA]</scope>
    <source>
        <strain evidence="2">214</strain>
    </source>
</reference>
<organism evidence="2 3">
    <name type="scientific">Rubroshorea leprosula</name>
    <dbReference type="NCBI Taxonomy" id="152421"/>
    <lineage>
        <taxon>Eukaryota</taxon>
        <taxon>Viridiplantae</taxon>
        <taxon>Streptophyta</taxon>
        <taxon>Embryophyta</taxon>
        <taxon>Tracheophyta</taxon>
        <taxon>Spermatophyta</taxon>
        <taxon>Magnoliopsida</taxon>
        <taxon>eudicotyledons</taxon>
        <taxon>Gunneridae</taxon>
        <taxon>Pentapetalae</taxon>
        <taxon>rosids</taxon>
        <taxon>malvids</taxon>
        <taxon>Malvales</taxon>
        <taxon>Dipterocarpaceae</taxon>
        <taxon>Rubroshorea</taxon>
    </lineage>
</organism>
<gene>
    <name evidence="2" type="ORF">SLEP1_g31097</name>
</gene>
<feature type="region of interest" description="Disordered" evidence="1">
    <location>
        <begin position="133"/>
        <end position="208"/>
    </location>
</feature>
<protein>
    <submittedName>
        <fullName evidence="2">Uncharacterized protein</fullName>
    </submittedName>
</protein>
<dbReference type="EMBL" id="BPVZ01000056">
    <property type="protein sequence ID" value="GKV21077.1"/>
    <property type="molecule type" value="Genomic_DNA"/>
</dbReference>
<evidence type="ECO:0000313" key="3">
    <source>
        <dbReference type="Proteomes" id="UP001054252"/>
    </source>
</evidence>
<evidence type="ECO:0000256" key="1">
    <source>
        <dbReference type="SAM" id="MobiDB-lite"/>
    </source>
</evidence>